<organism evidence="2 3">
    <name type="scientific">Burkholderia paludis</name>
    <dbReference type="NCBI Taxonomy" id="1506587"/>
    <lineage>
        <taxon>Bacteria</taxon>
        <taxon>Pseudomonadati</taxon>
        <taxon>Pseudomonadota</taxon>
        <taxon>Betaproteobacteria</taxon>
        <taxon>Burkholderiales</taxon>
        <taxon>Burkholderiaceae</taxon>
        <taxon>Burkholderia</taxon>
        <taxon>Burkholderia cepacia complex</taxon>
    </lineage>
</organism>
<dbReference type="PROSITE" id="PS51257">
    <property type="entry name" value="PROKAR_LIPOPROTEIN"/>
    <property type="match status" value="1"/>
</dbReference>
<dbReference type="Proteomes" id="UP000494330">
    <property type="component" value="Unassembled WGS sequence"/>
</dbReference>
<reference evidence="2 3" key="1">
    <citation type="submission" date="2019-09" db="EMBL/GenBank/DDBJ databases">
        <authorList>
            <person name="Depoorter E."/>
        </authorList>
    </citation>
    <scope>NUCLEOTIDE SEQUENCE [LARGE SCALE GENOMIC DNA]</scope>
    <source>
        <strain evidence="2">LMG 30113</strain>
    </source>
</reference>
<evidence type="ECO:0000313" key="2">
    <source>
        <dbReference type="EMBL" id="VWB48873.1"/>
    </source>
</evidence>
<dbReference type="EMBL" id="CABVQD010000005">
    <property type="protein sequence ID" value="VWB48873.1"/>
    <property type="molecule type" value="Genomic_DNA"/>
</dbReference>
<feature type="chain" id="PRO_5044426592" evidence="1">
    <location>
        <begin position="29"/>
        <end position="231"/>
    </location>
</feature>
<sequence length="231" mass="23171">MNLRIQHFRFRRPALGALCIAAVSTLQACNGDACFGVDVCFNDNTQAVALSGTAATGDALASAQVTVSCATGSATTLTDGGGNYSVTVNAVLPCAITVTSGGTSLHSLAYAGGTFNTTPETELLLVYLAAQLGTNTAGLIGNFQGNARYRQAMGSANTVQAAQSAVAGNLQQRYSLTLAAPAFLTTSFTVGQPGVDSDLVALANAGAIDSNGLPDPVAVTLLTQAGAAHPL</sequence>
<dbReference type="RefSeq" id="WP_034199122.1">
    <property type="nucleotide sequence ID" value="NZ_CABVQD010000005.1"/>
</dbReference>
<proteinExistence type="predicted"/>
<feature type="signal peptide" evidence="1">
    <location>
        <begin position="1"/>
        <end position="28"/>
    </location>
</feature>
<evidence type="ECO:0000313" key="3">
    <source>
        <dbReference type="Proteomes" id="UP000494330"/>
    </source>
</evidence>
<evidence type="ECO:0000256" key="1">
    <source>
        <dbReference type="SAM" id="SignalP"/>
    </source>
</evidence>
<protein>
    <submittedName>
        <fullName evidence="2">Putative lipoprotein</fullName>
    </submittedName>
</protein>
<dbReference type="AlphaFoldDB" id="A0A6P2JWV2"/>
<gene>
    <name evidence="2" type="ORF">BPA30113_02095</name>
</gene>
<keyword evidence="1" id="KW-0732">Signal</keyword>
<keyword evidence="3" id="KW-1185">Reference proteome</keyword>
<keyword evidence="2" id="KW-0449">Lipoprotein</keyword>
<name>A0A6P2JWV2_9BURK</name>
<accession>A0A6P2JWV2</accession>